<keyword evidence="6" id="KW-0472">Membrane</keyword>
<evidence type="ECO:0000313" key="8">
    <source>
        <dbReference type="EMBL" id="EMR14342.1"/>
    </source>
</evidence>
<organism evidence="8 9">
    <name type="scientific">Methylophaga lonarensis MPL</name>
    <dbReference type="NCBI Taxonomy" id="1286106"/>
    <lineage>
        <taxon>Bacteria</taxon>
        <taxon>Pseudomonadati</taxon>
        <taxon>Pseudomonadota</taxon>
        <taxon>Gammaproteobacteria</taxon>
        <taxon>Thiotrichales</taxon>
        <taxon>Piscirickettsiaceae</taxon>
        <taxon>Methylophaga</taxon>
    </lineage>
</organism>
<dbReference type="AlphaFoldDB" id="M7P495"/>
<keyword evidence="4" id="KW-0812">Transmembrane</keyword>
<accession>M7P495</accession>
<comment type="caution">
    <text evidence="8">The sequence shown here is derived from an EMBL/GenBank/DDBJ whole genome shotgun (WGS) entry which is preliminary data.</text>
</comment>
<dbReference type="Pfam" id="PF02397">
    <property type="entry name" value="Bac_transf"/>
    <property type="match status" value="1"/>
</dbReference>
<dbReference type="GO" id="GO:0009242">
    <property type="term" value="P:colanic acid biosynthetic process"/>
    <property type="evidence" value="ECO:0007669"/>
    <property type="project" value="TreeGrafter"/>
</dbReference>
<keyword evidence="9" id="KW-1185">Reference proteome</keyword>
<proteinExistence type="inferred from homology"/>
<comment type="subcellular location">
    <subcellularLocation>
        <location evidence="1">Membrane</location>
        <topology evidence="1">Multi-pass membrane protein</topology>
    </subcellularLocation>
</comment>
<dbReference type="STRING" id="1286106.MPL1_00040"/>
<comment type="similarity">
    <text evidence="2">Belongs to the bacterial sugar transferase family.</text>
</comment>
<sequence length="185" mass="21300">MLSFMILLLIAIPMMFIALCIKTTSKGPVFFKQTRYGMDGEKIRVWKFRTMYVAEDGPKVVQATRDDPRITPFGRFLRRTSLDELPQFFNSLGGSMSIVGPRPHAVAHNEEYRSKIHGYMLRHKVKPGITGLAQINGYRGETDTLDKMEGRVKYDLQYIQNWSLMLDLKIIMLTILRGFSGKNVY</sequence>
<dbReference type="NCBIfam" id="TIGR03025">
    <property type="entry name" value="EPS_sugtrans"/>
    <property type="match status" value="1"/>
</dbReference>
<dbReference type="GO" id="GO:0016020">
    <property type="term" value="C:membrane"/>
    <property type="evidence" value="ECO:0007669"/>
    <property type="project" value="UniProtKB-SubCell"/>
</dbReference>
<evidence type="ECO:0000256" key="5">
    <source>
        <dbReference type="ARBA" id="ARBA00022989"/>
    </source>
</evidence>
<dbReference type="PATRIC" id="fig|1286106.3.peg.8"/>
<keyword evidence="3 8" id="KW-0808">Transferase</keyword>
<reference evidence="8 9" key="1">
    <citation type="journal article" date="2013" name="Genome Announc.">
        <title>Draft Genome Sequence of Methylophaga lonarensis MPLT, a Haloalkaliphilic (Non-Methane-Utilizing) Methylotroph.</title>
        <authorList>
            <person name="Shetty S.A."/>
            <person name="Marathe N.P."/>
            <person name="Munot H."/>
            <person name="Antony C.P."/>
            <person name="Dhotre D.P."/>
            <person name="Murrell J.C."/>
            <person name="Shouche Y.S."/>
        </authorList>
    </citation>
    <scope>NUCLEOTIDE SEQUENCE [LARGE SCALE GENOMIC DNA]</scope>
    <source>
        <strain evidence="8 9">MPL</strain>
    </source>
</reference>
<dbReference type="eggNOG" id="COG2148">
    <property type="taxonomic scope" value="Bacteria"/>
</dbReference>
<dbReference type="EMBL" id="APHR01000001">
    <property type="protein sequence ID" value="EMR14342.1"/>
    <property type="molecule type" value="Genomic_DNA"/>
</dbReference>
<name>M7P495_9GAMM</name>
<evidence type="ECO:0000313" key="9">
    <source>
        <dbReference type="Proteomes" id="UP000012019"/>
    </source>
</evidence>
<protein>
    <submittedName>
        <fullName evidence="8">Capsular polysaccharide synthesis enzyme CpsA, sugar transferase</fullName>
    </submittedName>
</protein>
<evidence type="ECO:0000259" key="7">
    <source>
        <dbReference type="Pfam" id="PF02397"/>
    </source>
</evidence>
<evidence type="ECO:0000256" key="4">
    <source>
        <dbReference type="ARBA" id="ARBA00022692"/>
    </source>
</evidence>
<gene>
    <name evidence="8" type="ORF">MPL1_00040</name>
</gene>
<evidence type="ECO:0000256" key="6">
    <source>
        <dbReference type="ARBA" id="ARBA00023136"/>
    </source>
</evidence>
<dbReference type="PANTHER" id="PTHR30576:SF21">
    <property type="entry name" value="UDP-GLUCOSE:UNDECAPRENYL-PHOSPHATE GLUCOSE-1-PHOSPHATE TRANSFERASE"/>
    <property type="match status" value="1"/>
</dbReference>
<dbReference type="InterPro" id="IPR003362">
    <property type="entry name" value="Bact_transf"/>
</dbReference>
<dbReference type="GO" id="GO:0089702">
    <property type="term" value="F:undecaprenyl-phosphate glucose phosphotransferase activity"/>
    <property type="evidence" value="ECO:0007669"/>
    <property type="project" value="TreeGrafter"/>
</dbReference>
<feature type="domain" description="Bacterial sugar transferase" evidence="7">
    <location>
        <begin position="2"/>
        <end position="177"/>
    </location>
</feature>
<dbReference type="Proteomes" id="UP000012019">
    <property type="component" value="Unassembled WGS sequence"/>
</dbReference>
<dbReference type="PANTHER" id="PTHR30576">
    <property type="entry name" value="COLANIC BIOSYNTHESIS UDP-GLUCOSE LIPID CARRIER TRANSFERASE"/>
    <property type="match status" value="1"/>
</dbReference>
<evidence type="ECO:0000256" key="1">
    <source>
        <dbReference type="ARBA" id="ARBA00004141"/>
    </source>
</evidence>
<evidence type="ECO:0000256" key="2">
    <source>
        <dbReference type="ARBA" id="ARBA00006464"/>
    </source>
</evidence>
<keyword evidence="5" id="KW-1133">Transmembrane helix</keyword>
<evidence type="ECO:0000256" key="3">
    <source>
        <dbReference type="ARBA" id="ARBA00022679"/>
    </source>
</evidence>
<dbReference type="InterPro" id="IPR017475">
    <property type="entry name" value="EPS_sugar_tfrase"/>
</dbReference>